<evidence type="ECO:0000259" key="6">
    <source>
        <dbReference type="Pfam" id="PF04542"/>
    </source>
</evidence>
<feature type="domain" description="RNA polymerase sigma-70 region 2" evidence="6">
    <location>
        <begin position="48"/>
        <end position="110"/>
    </location>
</feature>
<evidence type="ECO:0000256" key="1">
    <source>
        <dbReference type="ARBA" id="ARBA00010641"/>
    </source>
</evidence>
<name>A0ABV4HUJ7_9GAMM</name>
<dbReference type="PANTHER" id="PTHR43133">
    <property type="entry name" value="RNA POLYMERASE ECF-TYPE SIGMA FACTO"/>
    <property type="match status" value="1"/>
</dbReference>
<dbReference type="InterPro" id="IPR014284">
    <property type="entry name" value="RNA_pol_sigma-70_dom"/>
</dbReference>
<comment type="caution">
    <text evidence="8">The sequence shown here is derived from an EMBL/GenBank/DDBJ whole genome shotgun (WGS) entry which is preliminary data.</text>
</comment>
<dbReference type="PANTHER" id="PTHR43133:SF58">
    <property type="entry name" value="ECF RNA POLYMERASE SIGMA FACTOR SIGD"/>
    <property type="match status" value="1"/>
</dbReference>
<protein>
    <submittedName>
        <fullName evidence="8">RNA polymerase sigma factor</fullName>
    </submittedName>
</protein>
<keyword evidence="3" id="KW-0731">Sigma factor</keyword>
<reference evidence="8 9" key="1">
    <citation type="submission" date="2024-07" db="EMBL/GenBank/DDBJ databases">
        <title>Luteimonas salilacus sp. nov., isolated from the shore soil of Salt Lake in Tibet of China.</title>
        <authorList>
            <person name="Zhang X."/>
            <person name="Li A."/>
        </authorList>
    </citation>
    <scope>NUCLEOTIDE SEQUENCE [LARGE SCALE GENOMIC DNA]</scope>
    <source>
        <strain evidence="8 9">B3-2-R+30</strain>
    </source>
</reference>
<evidence type="ECO:0000259" key="7">
    <source>
        <dbReference type="Pfam" id="PF08281"/>
    </source>
</evidence>
<dbReference type="NCBIfam" id="TIGR02937">
    <property type="entry name" value="sigma70-ECF"/>
    <property type="match status" value="1"/>
</dbReference>
<dbReference type="InterPro" id="IPR013249">
    <property type="entry name" value="RNA_pol_sigma70_r4_t2"/>
</dbReference>
<accession>A0ABV4HUJ7</accession>
<evidence type="ECO:0000256" key="4">
    <source>
        <dbReference type="ARBA" id="ARBA00023125"/>
    </source>
</evidence>
<dbReference type="InterPro" id="IPR013324">
    <property type="entry name" value="RNA_pol_sigma_r3/r4-like"/>
</dbReference>
<keyword evidence="9" id="KW-1185">Reference proteome</keyword>
<evidence type="ECO:0000313" key="9">
    <source>
        <dbReference type="Proteomes" id="UP001566331"/>
    </source>
</evidence>
<comment type="similarity">
    <text evidence="1">Belongs to the sigma-70 factor family. ECF subfamily.</text>
</comment>
<dbReference type="RefSeq" id="WP_370565329.1">
    <property type="nucleotide sequence ID" value="NZ_JBFWIB010000015.1"/>
</dbReference>
<organism evidence="8 9">
    <name type="scientific">Luteimonas salinilitoris</name>
    <dbReference type="NCBI Taxonomy" id="3237697"/>
    <lineage>
        <taxon>Bacteria</taxon>
        <taxon>Pseudomonadati</taxon>
        <taxon>Pseudomonadota</taxon>
        <taxon>Gammaproteobacteria</taxon>
        <taxon>Lysobacterales</taxon>
        <taxon>Lysobacteraceae</taxon>
        <taxon>Luteimonas</taxon>
    </lineage>
</organism>
<evidence type="ECO:0000256" key="2">
    <source>
        <dbReference type="ARBA" id="ARBA00023015"/>
    </source>
</evidence>
<keyword evidence="4" id="KW-0238">DNA-binding</keyword>
<dbReference type="InterPro" id="IPR013325">
    <property type="entry name" value="RNA_pol_sigma_r2"/>
</dbReference>
<evidence type="ECO:0000256" key="3">
    <source>
        <dbReference type="ARBA" id="ARBA00023082"/>
    </source>
</evidence>
<dbReference type="InterPro" id="IPR036388">
    <property type="entry name" value="WH-like_DNA-bd_sf"/>
</dbReference>
<dbReference type="EMBL" id="JBFWIC010000022">
    <property type="protein sequence ID" value="MEZ0475818.1"/>
    <property type="molecule type" value="Genomic_DNA"/>
</dbReference>
<dbReference type="Pfam" id="PF04542">
    <property type="entry name" value="Sigma70_r2"/>
    <property type="match status" value="1"/>
</dbReference>
<dbReference type="Proteomes" id="UP001566331">
    <property type="component" value="Unassembled WGS sequence"/>
</dbReference>
<evidence type="ECO:0000256" key="5">
    <source>
        <dbReference type="ARBA" id="ARBA00023163"/>
    </source>
</evidence>
<gene>
    <name evidence="8" type="ORF">AB6713_14525</name>
</gene>
<dbReference type="SUPFAM" id="SSF88659">
    <property type="entry name" value="Sigma3 and sigma4 domains of RNA polymerase sigma factors"/>
    <property type="match status" value="1"/>
</dbReference>
<dbReference type="Gene3D" id="1.10.1740.10">
    <property type="match status" value="1"/>
</dbReference>
<dbReference type="InterPro" id="IPR007627">
    <property type="entry name" value="RNA_pol_sigma70_r2"/>
</dbReference>
<dbReference type="Pfam" id="PF08281">
    <property type="entry name" value="Sigma70_r4_2"/>
    <property type="match status" value="1"/>
</dbReference>
<proteinExistence type="inferred from homology"/>
<evidence type="ECO:0000313" key="8">
    <source>
        <dbReference type="EMBL" id="MEZ0475818.1"/>
    </source>
</evidence>
<feature type="domain" description="RNA polymerase sigma factor 70 region 4 type 2" evidence="7">
    <location>
        <begin position="142"/>
        <end position="194"/>
    </location>
</feature>
<sequence length="206" mass="22942">MPLRSASAAPASSYGQTRDSGEVWGTWMVSAQDGDRDAYHALLVGITPYLRAITQRYLGRGDDAEDAVQEILLVVHDIRHTYERGRPFKPWLSTIATRRCIDLLRRRSRRFEHEFTTDEDLDHLQEAASTPDETTARLHDARSVRDAVAGLSPKQQEAIRLVHLGEMSLGEASAQSGQSVGSLKVACHRALKTLQRTLGNKGQDHD</sequence>
<dbReference type="Gene3D" id="1.10.10.10">
    <property type="entry name" value="Winged helix-like DNA-binding domain superfamily/Winged helix DNA-binding domain"/>
    <property type="match status" value="1"/>
</dbReference>
<dbReference type="SUPFAM" id="SSF88946">
    <property type="entry name" value="Sigma2 domain of RNA polymerase sigma factors"/>
    <property type="match status" value="1"/>
</dbReference>
<keyword evidence="5" id="KW-0804">Transcription</keyword>
<dbReference type="InterPro" id="IPR039425">
    <property type="entry name" value="RNA_pol_sigma-70-like"/>
</dbReference>
<keyword evidence="2" id="KW-0805">Transcription regulation</keyword>